<sequence>MACDARCLEEIGQQYRAAYRAHDKSAAPFAQDVRYTENNIEMPFPDGTWDTVSTEPGPPVMLSDPSTGNVAIFTTITQDEIEGFLAIRLHVDDERRIDEVEHIVSTKRNLSSPPTPIGSIDGYRPLDLWTEIVPEDERLSRAELAAHANGYFDTLQLNDGEIRGTCFRPDAIRLENGMLFDDIAGGFESGRYFFNNRVRRDIVMVDERRQVAIGRGFIDHKGVLNEYTLTDGSQARSIFQEPQSWGLLEAFRVTDGCIGSVLATFYQAPYYQRSPWTPASGQ</sequence>
<evidence type="ECO:0000313" key="2">
    <source>
        <dbReference type="EMBL" id="QNE07580.1"/>
    </source>
</evidence>
<dbReference type="AlphaFoldDB" id="A0A7G6W0R5"/>
<dbReference type="EMBL" id="CP060053">
    <property type="protein sequence ID" value="QNE07580.1"/>
    <property type="molecule type" value="Genomic_DNA"/>
</dbReference>
<geneLocation type="plasmid" evidence="2 3">
    <name>plas1</name>
</geneLocation>
<evidence type="ECO:0000313" key="3">
    <source>
        <dbReference type="Proteomes" id="UP000515297"/>
    </source>
</evidence>
<dbReference type="Pfam" id="PF26061">
    <property type="entry name" value="DUF8021"/>
    <property type="match status" value="1"/>
</dbReference>
<protein>
    <recommendedName>
        <fullName evidence="1">DUF8021 domain-containing protein</fullName>
    </recommendedName>
</protein>
<organism evidence="2 3">
    <name type="scientific">Croceicoccus marinus</name>
    <dbReference type="NCBI Taxonomy" id="450378"/>
    <lineage>
        <taxon>Bacteria</taxon>
        <taxon>Pseudomonadati</taxon>
        <taxon>Pseudomonadota</taxon>
        <taxon>Alphaproteobacteria</taxon>
        <taxon>Sphingomonadales</taxon>
        <taxon>Erythrobacteraceae</taxon>
        <taxon>Croceicoccus</taxon>
    </lineage>
</organism>
<dbReference type="InterPro" id="IPR058334">
    <property type="entry name" value="DUF8021"/>
</dbReference>
<accession>A0A7G6W0R5</accession>
<name>A0A7G6W0R5_9SPHN</name>
<keyword evidence="2" id="KW-0614">Plasmid</keyword>
<gene>
    <name evidence="2" type="ORF">H4O24_15365</name>
</gene>
<evidence type="ECO:0000259" key="1">
    <source>
        <dbReference type="Pfam" id="PF26061"/>
    </source>
</evidence>
<proteinExistence type="predicted"/>
<dbReference type="Proteomes" id="UP000515297">
    <property type="component" value="Plasmid plas1"/>
</dbReference>
<reference evidence="2 3" key="1">
    <citation type="submission" date="2020-08" db="EMBL/GenBank/DDBJ databases">
        <authorList>
            <person name="Liu G."/>
            <person name="Sun C."/>
        </authorList>
    </citation>
    <scope>NUCLEOTIDE SEQUENCE [LARGE SCALE GENOMIC DNA]</scope>
    <source>
        <strain evidence="2 3">OT19</strain>
        <plasmid evidence="2 3">plas1</plasmid>
    </source>
</reference>
<feature type="domain" description="DUF8021" evidence="1">
    <location>
        <begin position="137"/>
        <end position="264"/>
    </location>
</feature>